<feature type="transmembrane region" description="Helical" evidence="10">
    <location>
        <begin position="234"/>
        <end position="254"/>
    </location>
</feature>
<evidence type="ECO:0000256" key="7">
    <source>
        <dbReference type="ARBA" id="ARBA00022989"/>
    </source>
</evidence>
<comment type="similarity">
    <text evidence="2">Belongs to the branched chain amino acid transporter family.</text>
</comment>
<evidence type="ECO:0000256" key="4">
    <source>
        <dbReference type="ARBA" id="ARBA00022475"/>
    </source>
</evidence>
<feature type="transmembrane region" description="Helical" evidence="10">
    <location>
        <begin position="151"/>
        <end position="172"/>
    </location>
</feature>
<feature type="transmembrane region" description="Helical" evidence="10">
    <location>
        <begin position="46"/>
        <end position="70"/>
    </location>
</feature>
<dbReference type="AlphaFoldDB" id="A0A7W9MZL4"/>
<dbReference type="Proteomes" id="UP000567246">
    <property type="component" value="Unassembled WGS sequence"/>
</dbReference>
<keyword evidence="5 10" id="KW-0812">Transmembrane</keyword>
<evidence type="ECO:0000256" key="2">
    <source>
        <dbReference type="ARBA" id="ARBA00008540"/>
    </source>
</evidence>
<feature type="transmembrane region" description="Helical" evidence="10">
    <location>
        <begin position="192"/>
        <end position="213"/>
    </location>
</feature>
<keyword evidence="12" id="KW-1185">Reference proteome</keyword>
<dbReference type="GO" id="GO:0015190">
    <property type="term" value="F:L-leucine transmembrane transporter activity"/>
    <property type="evidence" value="ECO:0007669"/>
    <property type="project" value="TreeGrafter"/>
</dbReference>
<feature type="transmembrane region" description="Helical" evidence="10">
    <location>
        <begin position="317"/>
        <end position="342"/>
    </location>
</feature>
<dbReference type="PANTHER" id="PTHR30588:SF0">
    <property type="entry name" value="BRANCHED-CHAIN AMINO ACID PERMEASE BRNQ"/>
    <property type="match status" value="1"/>
</dbReference>
<organism evidence="11 12">
    <name type="scientific">Micrococcus endophyticus</name>
    <dbReference type="NCBI Taxonomy" id="455343"/>
    <lineage>
        <taxon>Bacteria</taxon>
        <taxon>Bacillati</taxon>
        <taxon>Actinomycetota</taxon>
        <taxon>Actinomycetes</taxon>
        <taxon>Micrococcales</taxon>
        <taxon>Micrococcaceae</taxon>
        <taxon>Micrococcus</taxon>
    </lineage>
</organism>
<evidence type="ECO:0000256" key="9">
    <source>
        <dbReference type="SAM" id="MobiDB-lite"/>
    </source>
</evidence>
<keyword evidence="4" id="KW-1003">Cell membrane</keyword>
<evidence type="ECO:0000256" key="1">
    <source>
        <dbReference type="ARBA" id="ARBA00004651"/>
    </source>
</evidence>
<dbReference type="PANTHER" id="PTHR30588">
    <property type="entry name" value="BRANCHED-CHAIN AMINO ACID TRANSPORT SYSTEM 2 CARRIER PROTEIN"/>
    <property type="match status" value="1"/>
</dbReference>
<keyword evidence="6" id="KW-0029">Amino-acid transport</keyword>
<reference evidence="11 12" key="1">
    <citation type="submission" date="2020-08" db="EMBL/GenBank/DDBJ databases">
        <title>Sequencing the genomes of 1000 actinobacteria strains.</title>
        <authorList>
            <person name="Klenk H.-P."/>
        </authorList>
    </citation>
    <scope>NUCLEOTIDE SEQUENCE [LARGE SCALE GENOMIC DNA]</scope>
    <source>
        <strain evidence="11 12">DSM 17945</strain>
    </source>
</reference>
<feature type="transmembrane region" description="Helical" evidence="10">
    <location>
        <begin position="283"/>
        <end position="305"/>
    </location>
</feature>
<dbReference type="NCBIfam" id="TIGR00796">
    <property type="entry name" value="livcs"/>
    <property type="match status" value="1"/>
</dbReference>
<dbReference type="GO" id="GO:0005304">
    <property type="term" value="F:L-valine transmembrane transporter activity"/>
    <property type="evidence" value="ECO:0007669"/>
    <property type="project" value="TreeGrafter"/>
</dbReference>
<keyword evidence="8 10" id="KW-0472">Membrane</keyword>
<dbReference type="InterPro" id="IPR004685">
    <property type="entry name" value="Brnchd-chn_aa_trnsp_Livcs"/>
</dbReference>
<feature type="transmembrane region" description="Helical" evidence="10">
    <location>
        <begin position="82"/>
        <end position="100"/>
    </location>
</feature>
<feature type="transmembrane region" description="Helical" evidence="10">
    <location>
        <begin position="120"/>
        <end position="139"/>
    </location>
</feature>
<keyword evidence="3" id="KW-0813">Transport</keyword>
<gene>
    <name evidence="11" type="ORF">HDA33_000362</name>
</gene>
<evidence type="ECO:0000313" key="11">
    <source>
        <dbReference type="EMBL" id="MBB5847798.1"/>
    </source>
</evidence>
<sequence length="464" mass="47439">MPPRLRPGQTLLLASLVFGLFFGAGNLIFPASLGRDAGDAVTPATLGFLVTAVGLPVLGIVASAVTGARSAREMTVPVSRRFAVAFTCLLYLTIGPLFAIPRTATVSYEIGVAPLAGDGSLRLLGFTAAFFAVAAVAAFRPGRLMEWVGRYLTPAFLVLLGALVAAAVVAPMSTGALPSPAPAYADGALVRGLLDGYTTMDALASLAFAVVIVDAARRLGVTGPRRMAVELGKAGLLGGAAMAVVYASLAYIGATSHGAFAQAANGGDVLARTASHFFGTAGAYLIAAIVFVACLKTCIGLIVACAEMFAEMFPGSYRLWAGLFLVVSFALANLGLEAIIAWSVPVLMLLYPIAVVVILLGLAWAWVRDRPAVARWVVACTGFAAVFDLLGALPESLGTTAPVTALTGLAGRVLPGYAVGFGWVVPALVGLVVGTVAAASRPRPRRGEREATPIAAGHGRTAAD</sequence>
<evidence type="ECO:0000313" key="12">
    <source>
        <dbReference type="Proteomes" id="UP000567246"/>
    </source>
</evidence>
<dbReference type="GO" id="GO:0015188">
    <property type="term" value="F:L-isoleucine transmembrane transporter activity"/>
    <property type="evidence" value="ECO:0007669"/>
    <property type="project" value="TreeGrafter"/>
</dbReference>
<protein>
    <submittedName>
        <fullName evidence="11">LIVCS family branched-chain amino acid:cation transporter</fullName>
    </submittedName>
</protein>
<keyword evidence="7 10" id="KW-1133">Transmembrane helix</keyword>
<dbReference type="RefSeq" id="WP_184170311.1">
    <property type="nucleotide sequence ID" value="NZ_BAABAG010000010.1"/>
</dbReference>
<evidence type="ECO:0000256" key="3">
    <source>
        <dbReference type="ARBA" id="ARBA00022448"/>
    </source>
</evidence>
<proteinExistence type="inferred from homology"/>
<dbReference type="GO" id="GO:0005886">
    <property type="term" value="C:plasma membrane"/>
    <property type="evidence" value="ECO:0007669"/>
    <property type="project" value="UniProtKB-SubCell"/>
</dbReference>
<evidence type="ECO:0000256" key="10">
    <source>
        <dbReference type="SAM" id="Phobius"/>
    </source>
</evidence>
<feature type="region of interest" description="Disordered" evidence="9">
    <location>
        <begin position="442"/>
        <end position="464"/>
    </location>
</feature>
<dbReference type="Pfam" id="PF05525">
    <property type="entry name" value="Branch_AA_trans"/>
    <property type="match status" value="1"/>
</dbReference>
<feature type="transmembrane region" description="Helical" evidence="10">
    <location>
        <begin position="414"/>
        <end position="439"/>
    </location>
</feature>
<evidence type="ECO:0000256" key="6">
    <source>
        <dbReference type="ARBA" id="ARBA00022970"/>
    </source>
</evidence>
<feature type="transmembrane region" description="Helical" evidence="10">
    <location>
        <begin position="374"/>
        <end position="394"/>
    </location>
</feature>
<dbReference type="GO" id="GO:0015820">
    <property type="term" value="P:L-leucine transport"/>
    <property type="evidence" value="ECO:0007669"/>
    <property type="project" value="TreeGrafter"/>
</dbReference>
<name>A0A7W9MZL4_9MICC</name>
<feature type="transmembrane region" description="Helical" evidence="10">
    <location>
        <begin position="348"/>
        <end position="367"/>
    </location>
</feature>
<dbReference type="EMBL" id="JACHMW010000001">
    <property type="protein sequence ID" value="MBB5847798.1"/>
    <property type="molecule type" value="Genomic_DNA"/>
</dbReference>
<evidence type="ECO:0000256" key="8">
    <source>
        <dbReference type="ARBA" id="ARBA00023136"/>
    </source>
</evidence>
<comment type="subcellular location">
    <subcellularLocation>
        <location evidence="1">Cell membrane</location>
        <topology evidence="1">Multi-pass membrane protein</topology>
    </subcellularLocation>
</comment>
<evidence type="ECO:0000256" key="5">
    <source>
        <dbReference type="ARBA" id="ARBA00022692"/>
    </source>
</evidence>
<accession>A0A7W9MZL4</accession>
<dbReference type="GO" id="GO:0015818">
    <property type="term" value="P:isoleucine transport"/>
    <property type="evidence" value="ECO:0007669"/>
    <property type="project" value="TreeGrafter"/>
</dbReference>
<comment type="caution">
    <text evidence="11">The sequence shown here is derived from an EMBL/GenBank/DDBJ whole genome shotgun (WGS) entry which is preliminary data.</text>
</comment>